<dbReference type="GO" id="GO:0005524">
    <property type="term" value="F:ATP binding"/>
    <property type="evidence" value="ECO:0007669"/>
    <property type="project" value="UniProtKB-KW"/>
</dbReference>
<feature type="transmembrane region" description="Helical" evidence="7">
    <location>
        <begin position="250"/>
        <end position="269"/>
    </location>
</feature>
<sequence length="496" mass="55755">MTSSQYIIPITISVIGIALILSWVFWATPSLENDLEKFTQLDFYVGKSSTVDAIGDKMPDPTMIYSIYSQKTSPVNSTTVKVDASFNIYDSATEKKLWDSNSTNMVDKNTGKFIKPANTYFRFPQNTQKQDYLVYLYSGVDPQPFVFQGETTVESLTIYKFSCSLTSDLSDSYPQFQPKKILSDYTCNSWIEPTTGNEIYYDEHWTDYTVIDGKKIPVSVGNTHTAQYAEEIAIEETKEKIHLFEIYGKIIPSLLGIILASIVIAILVYQKQKQKITEARLKKEKDEKLTTIGLLYSRLAHDIRNPLAIIKNGISLLKYEVTDQKSQERFDMMDKAISAITHQISDVMDFVRSKPLVISENTVTSIISKSIKSLAIPDEVKINIEPSDIKIKCDSKQLEIVFNNLITNAMEAMNYQGTMTIKVKEVHGLVQIIVQDLGPGVPLDIMDKIFDPLFTTKQTGTGLGLVSCRSIVEQHGGKITVSNNPTTFTIIIPKSI</sequence>
<dbReference type="InterPro" id="IPR003661">
    <property type="entry name" value="HisK_dim/P_dom"/>
</dbReference>
<dbReference type="Pfam" id="PF00512">
    <property type="entry name" value="HisKA"/>
    <property type="match status" value="1"/>
</dbReference>
<dbReference type="EMBL" id="LN890280">
    <property type="protein sequence ID" value="CUR52300.1"/>
    <property type="molecule type" value="Genomic_DNA"/>
</dbReference>
<dbReference type="PROSITE" id="PS50109">
    <property type="entry name" value="HIS_KIN"/>
    <property type="match status" value="1"/>
</dbReference>
<dbReference type="Pfam" id="PF11271">
    <property type="entry name" value="PorA"/>
    <property type="match status" value="1"/>
</dbReference>
<keyword evidence="3" id="KW-0547">Nucleotide-binding</keyword>
<dbReference type="AlphaFoldDB" id="A0A128A4N4"/>
<evidence type="ECO:0000256" key="4">
    <source>
        <dbReference type="ARBA" id="ARBA00022777"/>
    </source>
</evidence>
<keyword evidence="6" id="KW-0902">Two-component regulatory system</keyword>
<keyword evidence="7" id="KW-0812">Transmembrane</keyword>
<feature type="domain" description="Histidine kinase" evidence="8">
    <location>
        <begin position="298"/>
        <end position="496"/>
    </location>
</feature>
<dbReference type="InterPro" id="IPR021424">
    <property type="entry name" value="PorA"/>
</dbReference>
<evidence type="ECO:0000256" key="3">
    <source>
        <dbReference type="ARBA" id="ARBA00022741"/>
    </source>
</evidence>
<accession>A0A128A4N4</accession>
<dbReference type="SMART" id="SM00388">
    <property type="entry name" value="HisKA"/>
    <property type="match status" value="1"/>
</dbReference>
<evidence type="ECO:0000256" key="5">
    <source>
        <dbReference type="ARBA" id="ARBA00022840"/>
    </source>
</evidence>
<evidence type="ECO:0000256" key="1">
    <source>
        <dbReference type="ARBA" id="ARBA00022553"/>
    </source>
</evidence>
<dbReference type="Gene3D" id="1.10.287.130">
    <property type="match status" value="1"/>
</dbReference>
<keyword evidence="7" id="KW-1133">Transmembrane helix</keyword>
<name>A0A128A4N4_9ARCH</name>
<evidence type="ECO:0000256" key="2">
    <source>
        <dbReference type="ARBA" id="ARBA00022679"/>
    </source>
</evidence>
<feature type="transmembrane region" description="Helical" evidence="7">
    <location>
        <begin position="6"/>
        <end position="27"/>
    </location>
</feature>
<dbReference type="InterPro" id="IPR003594">
    <property type="entry name" value="HATPase_dom"/>
</dbReference>
<dbReference type="InterPro" id="IPR005467">
    <property type="entry name" value="His_kinase_dom"/>
</dbReference>
<dbReference type="GO" id="GO:0000155">
    <property type="term" value="F:phosphorelay sensor kinase activity"/>
    <property type="evidence" value="ECO:0007669"/>
    <property type="project" value="InterPro"/>
</dbReference>
<evidence type="ECO:0000313" key="10">
    <source>
        <dbReference type="Proteomes" id="UP000196239"/>
    </source>
</evidence>
<dbReference type="SUPFAM" id="SSF47384">
    <property type="entry name" value="Homodimeric domain of signal transducing histidine kinase"/>
    <property type="match status" value="1"/>
</dbReference>
<dbReference type="Proteomes" id="UP000196239">
    <property type="component" value="Chromosome 1"/>
</dbReference>
<evidence type="ECO:0000259" key="8">
    <source>
        <dbReference type="PROSITE" id="PS50109"/>
    </source>
</evidence>
<dbReference type="CDD" id="cd00082">
    <property type="entry name" value="HisKA"/>
    <property type="match status" value="1"/>
</dbReference>
<dbReference type="Gene3D" id="3.30.565.10">
    <property type="entry name" value="Histidine kinase-like ATPase, C-terminal domain"/>
    <property type="match status" value="1"/>
</dbReference>
<keyword evidence="5" id="KW-0067">ATP-binding</keyword>
<keyword evidence="4 9" id="KW-0418">Kinase</keyword>
<dbReference type="Pfam" id="PF02518">
    <property type="entry name" value="HATPase_c"/>
    <property type="match status" value="1"/>
</dbReference>
<protein>
    <submittedName>
        <fullName evidence="9">Putative Histidine kinase</fullName>
    </submittedName>
</protein>
<evidence type="ECO:0000256" key="7">
    <source>
        <dbReference type="SAM" id="Phobius"/>
    </source>
</evidence>
<dbReference type="InterPro" id="IPR036097">
    <property type="entry name" value="HisK_dim/P_sf"/>
</dbReference>
<evidence type="ECO:0000313" key="9">
    <source>
        <dbReference type="EMBL" id="CUR52300.1"/>
    </source>
</evidence>
<dbReference type="PANTHER" id="PTHR43065">
    <property type="entry name" value="SENSOR HISTIDINE KINASE"/>
    <property type="match status" value="1"/>
</dbReference>
<keyword evidence="10" id="KW-1185">Reference proteome</keyword>
<dbReference type="CDD" id="cd00075">
    <property type="entry name" value="HATPase"/>
    <property type="match status" value="1"/>
</dbReference>
<reference evidence="10" key="1">
    <citation type="submission" date="2015-10" db="EMBL/GenBank/DDBJ databases">
        <authorList>
            <person name="Lehtovirta-Morley L.E."/>
            <person name="Vieille C."/>
        </authorList>
    </citation>
    <scope>NUCLEOTIDE SEQUENCE [LARGE SCALE GENOMIC DNA]</scope>
</reference>
<organism evidence="9 10">
    <name type="scientific">Nitrosotalea devaniterrae</name>
    <dbReference type="NCBI Taxonomy" id="1078905"/>
    <lineage>
        <taxon>Archaea</taxon>
        <taxon>Nitrososphaerota</taxon>
        <taxon>Nitrososphaeria</taxon>
        <taxon>Nitrosotaleales</taxon>
        <taxon>Nitrosotaleaceae</taxon>
        <taxon>Nitrosotalea</taxon>
    </lineage>
</organism>
<keyword evidence="1" id="KW-0597">Phosphoprotein</keyword>
<evidence type="ECO:0000256" key="6">
    <source>
        <dbReference type="ARBA" id="ARBA00023012"/>
    </source>
</evidence>
<dbReference type="KEGG" id="ndv:NDEV_1535"/>
<dbReference type="PANTHER" id="PTHR43065:SF10">
    <property type="entry name" value="PEROXIDE STRESS-ACTIVATED HISTIDINE KINASE MAK3"/>
    <property type="match status" value="1"/>
</dbReference>
<dbReference type="SUPFAM" id="SSF55874">
    <property type="entry name" value="ATPase domain of HSP90 chaperone/DNA topoisomerase II/histidine kinase"/>
    <property type="match status" value="1"/>
</dbReference>
<dbReference type="PRINTS" id="PR00344">
    <property type="entry name" value="BCTRLSENSOR"/>
</dbReference>
<dbReference type="InterPro" id="IPR036890">
    <property type="entry name" value="HATPase_C_sf"/>
</dbReference>
<dbReference type="InterPro" id="IPR004358">
    <property type="entry name" value="Sig_transdc_His_kin-like_C"/>
</dbReference>
<gene>
    <name evidence="9" type="ORF">NDEV_1535</name>
</gene>
<proteinExistence type="predicted"/>
<dbReference type="SMART" id="SM00387">
    <property type="entry name" value="HATPase_c"/>
    <property type="match status" value="1"/>
</dbReference>
<keyword evidence="7" id="KW-0472">Membrane</keyword>
<keyword evidence="2" id="KW-0808">Transferase</keyword>